<evidence type="ECO:0000313" key="1">
    <source>
        <dbReference type="EMBL" id="KAH7907411.1"/>
    </source>
</evidence>
<organism evidence="1 2">
    <name type="scientific">Hygrophoropsis aurantiaca</name>
    <dbReference type="NCBI Taxonomy" id="72124"/>
    <lineage>
        <taxon>Eukaryota</taxon>
        <taxon>Fungi</taxon>
        <taxon>Dikarya</taxon>
        <taxon>Basidiomycota</taxon>
        <taxon>Agaricomycotina</taxon>
        <taxon>Agaricomycetes</taxon>
        <taxon>Agaricomycetidae</taxon>
        <taxon>Boletales</taxon>
        <taxon>Coniophorineae</taxon>
        <taxon>Hygrophoropsidaceae</taxon>
        <taxon>Hygrophoropsis</taxon>
    </lineage>
</organism>
<dbReference type="EMBL" id="MU267907">
    <property type="protein sequence ID" value="KAH7907411.1"/>
    <property type="molecule type" value="Genomic_DNA"/>
</dbReference>
<keyword evidence="1" id="KW-0808">Transferase</keyword>
<proteinExistence type="predicted"/>
<evidence type="ECO:0000313" key="2">
    <source>
        <dbReference type="Proteomes" id="UP000790377"/>
    </source>
</evidence>
<sequence>MVEPLVLKILITACRKLLAVDPESNWPSYCNRSDSAEHERLKLQHDAIKLSLGGNFLVPLHQKAKVRNILDLCHGSGQWVVEMATEFPEAEVVGVDIAEPQSLNGVPRNAKFLKHDINARLPFPDQSFDFVQMRVVPSIPDRKFIAQEISRILRPGGFVAFLEPAESFSGKTNTRTPALVEAERLMVLSPHMPRARAEGTDGTSAKSWSIAKDIAPMLRDAVDSEGENLFCAVQSTEIFMPIGAWPKDALQKQIGGMIARVQITLMDAVAAEVRDDDLKIQWPIVYAWGRKVTSSVLP</sequence>
<keyword evidence="2" id="KW-1185">Reference proteome</keyword>
<comment type="caution">
    <text evidence="1">The sequence shown here is derived from an EMBL/GenBank/DDBJ whole genome shotgun (WGS) entry which is preliminary data.</text>
</comment>
<dbReference type="Proteomes" id="UP000790377">
    <property type="component" value="Unassembled WGS sequence"/>
</dbReference>
<accession>A0ACB8A2G6</accession>
<name>A0ACB8A2G6_9AGAM</name>
<reference evidence="1" key="1">
    <citation type="journal article" date="2021" name="New Phytol.">
        <title>Evolutionary innovations through gain and loss of genes in the ectomycorrhizal Boletales.</title>
        <authorList>
            <person name="Wu G."/>
            <person name="Miyauchi S."/>
            <person name="Morin E."/>
            <person name="Kuo A."/>
            <person name="Drula E."/>
            <person name="Varga T."/>
            <person name="Kohler A."/>
            <person name="Feng B."/>
            <person name="Cao Y."/>
            <person name="Lipzen A."/>
            <person name="Daum C."/>
            <person name="Hundley H."/>
            <person name="Pangilinan J."/>
            <person name="Johnson J."/>
            <person name="Barry K."/>
            <person name="LaButti K."/>
            <person name="Ng V."/>
            <person name="Ahrendt S."/>
            <person name="Min B."/>
            <person name="Choi I.G."/>
            <person name="Park H."/>
            <person name="Plett J.M."/>
            <person name="Magnuson J."/>
            <person name="Spatafora J.W."/>
            <person name="Nagy L.G."/>
            <person name="Henrissat B."/>
            <person name="Grigoriev I.V."/>
            <person name="Yang Z.L."/>
            <person name="Xu J."/>
            <person name="Martin F.M."/>
        </authorList>
    </citation>
    <scope>NUCLEOTIDE SEQUENCE</scope>
    <source>
        <strain evidence="1">ATCC 28755</strain>
    </source>
</reference>
<protein>
    <submittedName>
        <fullName evidence="1">S-adenosyl-L-methionine-dependent methyltransferase</fullName>
    </submittedName>
</protein>
<gene>
    <name evidence="1" type="ORF">BJ138DRAFT_500804</name>
</gene>
<keyword evidence="1" id="KW-0489">Methyltransferase</keyword>